<gene>
    <name evidence="1" type="ORF">AFUS01_LOCUS6091</name>
</gene>
<sequence length="64" mass="7083">PTIIVFFGIKNPLNSTSCIASWKSPKGPMEDLRSVSFITACAYGIFDSSPRYRQSHSNDIDVES</sequence>
<accession>A0A8J2JEU8</accession>
<name>A0A8J2JEU8_9HEXA</name>
<dbReference type="EMBL" id="CAJVCH010039627">
    <property type="protein sequence ID" value="CAG7716592.1"/>
    <property type="molecule type" value="Genomic_DNA"/>
</dbReference>
<reference evidence="1" key="1">
    <citation type="submission" date="2021-06" db="EMBL/GenBank/DDBJ databases">
        <authorList>
            <person name="Hodson N. C."/>
            <person name="Mongue J. A."/>
            <person name="Jaron S. K."/>
        </authorList>
    </citation>
    <scope>NUCLEOTIDE SEQUENCE</scope>
</reference>
<feature type="non-terminal residue" evidence="1">
    <location>
        <position position="1"/>
    </location>
</feature>
<dbReference type="Proteomes" id="UP000708208">
    <property type="component" value="Unassembled WGS sequence"/>
</dbReference>
<comment type="caution">
    <text evidence="1">The sequence shown here is derived from an EMBL/GenBank/DDBJ whole genome shotgun (WGS) entry which is preliminary data.</text>
</comment>
<dbReference type="AlphaFoldDB" id="A0A8J2JEU8"/>
<organism evidence="1 2">
    <name type="scientific">Allacma fusca</name>
    <dbReference type="NCBI Taxonomy" id="39272"/>
    <lineage>
        <taxon>Eukaryota</taxon>
        <taxon>Metazoa</taxon>
        <taxon>Ecdysozoa</taxon>
        <taxon>Arthropoda</taxon>
        <taxon>Hexapoda</taxon>
        <taxon>Collembola</taxon>
        <taxon>Symphypleona</taxon>
        <taxon>Sminthuridae</taxon>
        <taxon>Allacma</taxon>
    </lineage>
</organism>
<protein>
    <submittedName>
        <fullName evidence="1">Uncharacterized protein</fullName>
    </submittedName>
</protein>
<proteinExistence type="predicted"/>
<evidence type="ECO:0000313" key="1">
    <source>
        <dbReference type="EMBL" id="CAG7716592.1"/>
    </source>
</evidence>
<keyword evidence="2" id="KW-1185">Reference proteome</keyword>
<evidence type="ECO:0000313" key="2">
    <source>
        <dbReference type="Proteomes" id="UP000708208"/>
    </source>
</evidence>